<dbReference type="InterPro" id="IPR036412">
    <property type="entry name" value="HAD-like_sf"/>
</dbReference>
<sequence>MRIQALRTSQRGSASSRRAAARYQPPGPAVARTRCAIRCATPRVLTVAPVAVLERRNVPSTPSSYDDLRVSSLASSLAPTTTPGQRATPSRHAPPATVDNLAASGARLRVAVDVDEVLGRFVHALNGYCAESRGMHFEVEDYFEYVYAKVWGVSQDESTEIVHSFFESKHFLDGIPVVPGAYEALCRMAGDVELVVVTSRQHAIEDLTLDWLDANYPALFQEVYFGNHFAKEGVSRKKSEICKSIGAGVLIDDNPGYALECAEAGINVLLYDWEDKYPWSKLPAQKSHPLITVVRNWEEVEEAVAALMPETTSAIDLNL</sequence>
<dbReference type="GO" id="GO:0009264">
    <property type="term" value="P:deoxyribonucleotide catabolic process"/>
    <property type="evidence" value="ECO:0007669"/>
    <property type="project" value="InterPro"/>
</dbReference>
<dbReference type="GO" id="GO:0008253">
    <property type="term" value="F:5'-nucleotidase activity"/>
    <property type="evidence" value="ECO:0007669"/>
    <property type="project" value="InterPro"/>
</dbReference>
<dbReference type="InterPro" id="IPR010708">
    <property type="entry name" value="5'(3')-deoxyribonucleotidase"/>
</dbReference>
<feature type="active site" description="Nucleophile" evidence="1">
    <location>
        <position position="113"/>
    </location>
</feature>
<dbReference type="SUPFAM" id="SSF56784">
    <property type="entry name" value="HAD-like"/>
    <property type="match status" value="1"/>
</dbReference>
<evidence type="ECO:0000256" key="1">
    <source>
        <dbReference type="PIRSR" id="PIRSR610708-1"/>
    </source>
</evidence>
<reference evidence="3" key="1">
    <citation type="submission" date="2021-01" db="EMBL/GenBank/DDBJ databases">
        <authorList>
            <person name="Corre E."/>
            <person name="Pelletier E."/>
            <person name="Niang G."/>
            <person name="Scheremetjew M."/>
            <person name="Finn R."/>
            <person name="Kale V."/>
            <person name="Holt S."/>
            <person name="Cochrane G."/>
            <person name="Meng A."/>
            <person name="Brown T."/>
            <person name="Cohen L."/>
        </authorList>
    </citation>
    <scope>NUCLEOTIDE SEQUENCE</scope>
    <source>
        <strain evidence="3">CCMP219</strain>
    </source>
</reference>
<feature type="region of interest" description="Disordered" evidence="2">
    <location>
        <begin position="76"/>
        <end position="95"/>
    </location>
</feature>
<feature type="compositionally biased region" description="Low complexity" evidence="2">
    <location>
        <begin position="9"/>
        <end position="22"/>
    </location>
</feature>
<name>A0A7R9Z8Q1_9CHLO</name>
<feature type="active site" description="Proton donor" evidence="1">
    <location>
        <position position="115"/>
    </location>
</feature>
<accession>A0A7R9Z8Q1</accession>
<dbReference type="Pfam" id="PF06941">
    <property type="entry name" value="NT5C"/>
    <property type="match status" value="1"/>
</dbReference>
<dbReference type="AlphaFoldDB" id="A0A7R9Z8Q1"/>
<protein>
    <submittedName>
        <fullName evidence="3">Uncharacterized protein</fullName>
    </submittedName>
</protein>
<evidence type="ECO:0000313" key="3">
    <source>
        <dbReference type="EMBL" id="CAD8311483.1"/>
    </source>
</evidence>
<dbReference type="Gene3D" id="3.40.50.1000">
    <property type="entry name" value="HAD superfamily/HAD-like"/>
    <property type="match status" value="1"/>
</dbReference>
<dbReference type="InterPro" id="IPR023214">
    <property type="entry name" value="HAD_sf"/>
</dbReference>
<dbReference type="EMBL" id="HBEC01045555">
    <property type="protein sequence ID" value="CAD8311483.1"/>
    <property type="molecule type" value="Transcribed_RNA"/>
</dbReference>
<gene>
    <name evidence="3" type="ORF">CEUR00632_LOCUS21245</name>
</gene>
<dbReference type="PANTHER" id="PTHR35134">
    <property type="entry name" value="NUCLEOTIDASE YQFW-RELATED"/>
    <property type="match status" value="1"/>
</dbReference>
<dbReference type="InterPro" id="IPR052419">
    <property type="entry name" value="5_3-deoxyribonucleotidase-like"/>
</dbReference>
<organism evidence="3">
    <name type="scientific">Chlamydomonas euryale</name>
    <dbReference type="NCBI Taxonomy" id="1486919"/>
    <lineage>
        <taxon>Eukaryota</taxon>
        <taxon>Viridiplantae</taxon>
        <taxon>Chlorophyta</taxon>
        <taxon>core chlorophytes</taxon>
        <taxon>Chlorophyceae</taxon>
        <taxon>CS clade</taxon>
        <taxon>Chlamydomonadales</taxon>
        <taxon>Chlamydomonadaceae</taxon>
        <taxon>Chlamydomonas</taxon>
    </lineage>
</organism>
<feature type="region of interest" description="Disordered" evidence="2">
    <location>
        <begin position="1"/>
        <end position="27"/>
    </location>
</feature>
<dbReference type="PANTHER" id="PTHR35134:SF2">
    <property type="entry name" value="NUCLEOTIDASE YQFW-RELATED"/>
    <property type="match status" value="1"/>
</dbReference>
<evidence type="ECO:0000256" key="2">
    <source>
        <dbReference type="SAM" id="MobiDB-lite"/>
    </source>
</evidence>
<proteinExistence type="predicted"/>